<accession>A0A0C3FPA8</accession>
<evidence type="ECO:0000313" key="2">
    <source>
        <dbReference type="Proteomes" id="UP000054166"/>
    </source>
</evidence>
<gene>
    <name evidence="1" type="ORF">PILCRDRAFT_346188</name>
</gene>
<keyword evidence="2" id="KW-1185">Reference proteome</keyword>
<dbReference type="HOGENOM" id="CLU_3051158_0_0_1"/>
<protein>
    <submittedName>
        <fullName evidence="1">Uncharacterized protein</fullName>
    </submittedName>
</protein>
<reference evidence="2" key="2">
    <citation type="submission" date="2015-01" db="EMBL/GenBank/DDBJ databases">
        <title>Evolutionary Origins and Diversification of the Mycorrhizal Mutualists.</title>
        <authorList>
            <consortium name="DOE Joint Genome Institute"/>
            <consortium name="Mycorrhizal Genomics Consortium"/>
            <person name="Kohler A."/>
            <person name="Kuo A."/>
            <person name="Nagy L.G."/>
            <person name="Floudas D."/>
            <person name="Copeland A."/>
            <person name="Barry K.W."/>
            <person name="Cichocki N."/>
            <person name="Veneault-Fourrey C."/>
            <person name="LaButti K."/>
            <person name="Lindquist E.A."/>
            <person name="Lipzen A."/>
            <person name="Lundell T."/>
            <person name="Morin E."/>
            <person name="Murat C."/>
            <person name="Riley R."/>
            <person name="Ohm R."/>
            <person name="Sun H."/>
            <person name="Tunlid A."/>
            <person name="Henrissat B."/>
            <person name="Grigoriev I.V."/>
            <person name="Hibbett D.S."/>
            <person name="Martin F."/>
        </authorList>
    </citation>
    <scope>NUCLEOTIDE SEQUENCE [LARGE SCALE GENOMIC DNA]</scope>
    <source>
        <strain evidence="2">F 1598</strain>
    </source>
</reference>
<organism evidence="1 2">
    <name type="scientific">Piloderma croceum (strain F 1598)</name>
    <dbReference type="NCBI Taxonomy" id="765440"/>
    <lineage>
        <taxon>Eukaryota</taxon>
        <taxon>Fungi</taxon>
        <taxon>Dikarya</taxon>
        <taxon>Basidiomycota</taxon>
        <taxon>Agaricomycotina</taxon>
        <taxon>Agaricomycetes</taxon>
        <taxon>Agaricomycetidae</taxon>
        <taxon>Atheliales</taxon>
        <taxon>Atheliaceae</taxon>
        <taxon>Piloderma</taxon>
    </lineage>
</organism>
<dbReference type="EMBL" id="KN832984">
    <property type="protein sequence ID" value="KIM85815.1"/>
    <property type="molecule type" value="Genomic_DNA"/>
</dbReference>
<proteinExistence type="predicted"/>
<reference evidence="1 2" key="1">
    <citation type="submission" date="2014-04" db="EMBL/GenBank/DDBJ databases">
        <authorList>
            <consortium name="DOE Joint Genome Institute"/>
            <person name="Kuo A."/>
            <person name="Tarkka M."/>
            <person name="Buscot F."/>
            <person name="Kohler A."/>
            <person name="Nagy L.G."/>
            <person name="Floudas D."/>
            <person name="Copeland A."/>
            <person name="Barry K.W."/>
            <person name="Cichocki N."/>
            <person name="Veneault-Fourrey C."/>
            <person name="LaButti K."/>
            <person name="Lindquist E.A."/>
            <person name="Lipzen A."/>
            <person name="Lundell T."/>
            <person name="Morin E."/>
            <person name="Murat C."/>
            <person name="Sun H."/>
            <person name="Tunlid A."/>
            <person name="Henrissat B."/>
            <person name="Grigoriev I.V."/>
            <person name="Hibbett D.S."/>
            <person name="Martin F."/>
            <person name="Nordberg H.P."/>
            <person name="Cantor M.N."/>
            <person name="Hua S.X."/>
        </authorList>
    </citation>
    <scope>NUCLEOTIDE SEQUENCE [LARGE SCALE GENOMIC DNA]</scope>
    <source>
        <strain evidence="1 2">F 1598</strain>
    </source>
</reference>
<dbReference type="InParanoid" id="A0A0C3FPA8"/>
<dbReference type="AlphaFoldDB" id="A0A0C3FPA8"/>
<name>A0A0C3FPA8_PILCF</name>
<dbReference type="Proteomes" id="UP000054166">
    <property type="component" value="Unassembled WGS sequence"/>
</dbReference>
<sequence length="54" mass="6287">MYSPLSRISRCSTAFNLPPTHTRSRHKPSRLCLVAESCYPGFFPFLIRSFFLHI</sequence>
<evidence type="ECO:0000313" key="1">
    <source>
        <dbReference type="EMBL" id="KIM85815.1"/>
    </source>
</evidence>